<accession>A0A1F6V9R7</accession>
<keyword evidence="2" id="KW-0521">NADP</keyword>
<dbReference type="SMART" id="SM00859">
    <property type="entry name" value="Semialdhyde_dh"/>
    <property type="match status" value="1"/>
</dbReference>
<dbReference type="Pfam" id="PF02774">
    <property type="entry name" value="Semialdhyde_dhC"/>
    <property type="match status" value="1"/>
</dbReference>
<dbReference type="Gene3D" id="3.40.50.720">
    <property type="entry name" value="NAD(P)-binding Rossmann-like Domain"/>
    <property type="match status" value="1"/>
</dbReference>
<sequence>MKKKTENKKIPVGILGATGMIGRRFLSLLKNHPWFEVTVVAASRKSAGKKMGSLTIYSALDDIDIISKKCRLIFSAFDAEKDLIKKIENSYAEKGLPVVSNNSAHRWTSDVPMIIPEINPEHLDIISTQQKNRGWTSGFIVVKPNCSLQSYVPLLHTWKEFNPEKVIVSTYQAISGAGKTLETWSEMIDNVIPFIGEEEEKSEKEPAKILGEIKKDKFILENKLKISTNCIRIPVSDGHMAAINIKFRKKATKEKLIEALKNFKNPLDKLNLPSAPKSLITYFEEENRPQTRLDRDLGNGMGISVGRIRKDSVLDWKCVALSHNTIRGAAGGAILTAELLVKKGYIK</sequence>
<dbReference type="Pfam" id="PF01118">
    <property type="entry name" value="Semialdhyde_dh"/>
    <property type="match status" value="1"/>
</dbReference>
<feature type="active site" description="Proton acceptor" evidence="4">
    <location>
        <position position="239"/>
    </location>
</feature>
<name>A0A1F6V9R7_9BACT</name>
<dbReference type="PIRSF" id="PIRSF000148">
    <property type="entry name" value="ASA_dh"/>
    <property type="match status" value="1"/>
</dbReference>
<dbReference type="InterPro" id="IPR012280">
    <property type="entry name" value="Semialdhyde_DH_dimer_dom"/>
</dbReference>
<dbReference type="PANTHER" id="PTHR46718">
    <property type="entry name" value="ASPARTATE-SEMIALDEHYDE DEHYDROGENASE"/>
    <property type="match status" value="1"/>
</dbReference>
<reference evidence="6 7" key="1">
    <citation type="journal article" date="2016" name="Nat. Commun.">
        <title>Thousands of microbial genomes shed light on interconnected biogeochemical processes in an aquifer system.</title>
        <authorList>
            <person name="Anantharaman K."/>
            <person name="Brown C.T."/>
            <person name="Hug L.A."/>
            <person name="Sharon I."/>
            <person name="Castelle C.J."/>
            <person name="Probst A.J."/>
            <person name="Thomas B.C."/>
            <person name="Singh A."/>
            <person name="Wilkins M.J."/>
            <person name="Karaoz U."/>
            <person name="Brodie E.L."/>
            <person name="Williams K.H."/>
            <person name="Hubbard S.S."/>
            <person name="Banfield J.F."/>
        </authorList>
    </citation>
    <scope>NUCLEOTIDE SEQUENCE [LARGE SCALE GENOMIC DNA]</scope>
</reference>
<dbReference type="GO" id="GO:0009086">
    <property type="term" value="P:methionine biosynthetic process"/>
    <property type="evidence" value="ECO:0007669"/>
    <property type="project" value="UniProtKB-ARBA"/>
</dbReference>
<gene>
    <name evidence="6" type="ORF">A2642_04570</name>
</gene>
<evidence type="ECO:0000256" key="4">
    <source>
        <dbReference type="PIRSR" id="PIRSR000148-1"/>
    </source>
</evidence>
<dbReference type="GO" id="GO:0051287">
    <property type="term" value="F:NAD binding"/>
    <property type="evidence" value="ECO:0007669"/>
    <property type="project" value="InterPro"/>
</dbReference>
<evidence type="ECO:0000256" key="3">
    <source>
        <dbReference type="ARBA" id="ARBA00023002"/>
    </source>
</evidence>
<dbReference type="Gene3D" id="3.30.360.10">
    <property type="entry name" value="Dihydrodipicolinate Reductase, domain 2"/>
    <property type="match status" value="1"/>
</dbReference>
<dbReference type="InterPro" id="IPR036291">
    <property type="entry name" value="NAD(P)-bd_dom_sf"/>
</dbReference>
<evidence type="ECO:0000256" key="2">
    <source>
        <dbReference type="ARBA" id="ARBA00022857"/>
    </source>
</evidence>
<comment type="caution">
    <text evidence="6">The sequence shown here is derived from an EMBL/GenBank/DDBJ whole genome shotgun (WGS) entry which is preliminary data.</text>
</comment>
<organism evidence="6 7">
    <name type="scientific">Candidatus Nomurabacteria bacterium RIFCSPHIGHO2_01_FULL_39_10</name>
    <dbReference type="NCBI Taxonomy" id="1801733"/>
    <lineage>
        <taxon>Bacteria</taxon>
        <taxon>Candidatus Nomuraibacteriota</taxon>
    </lineage>
</organism>
<feature type="active site" description="Acyl-thioester intermediate" evidence="4">
    <location>
        <position position="146"/>
    </location>
</feature>
<dbReference type="NCBIfam" id="NF006416">
    <property type="entry name" value="PRK08664.1"/>
    <property type="match status" value="1"/>
</dbReference>
<comment type="similarity">
    <text evidence="1">Belongs to the aspartate-semialdehyde dehydrogenase family.</text>
</comment>
<dbReference type="SUPFAM" id="SSF55347">
    <property type="entry name" value="Glyceraldehyde-3-phosphate dehydrogenase-like, C-terminal domain"/>
    <property type="match status" value="1"/>
</dbReference>
<dbReference type="InterPro" id="IPR000534">
    <property type="entry name" value="Semialdehyde_DH_NAD-bd"/>
</dbReference>
<dbReference type="GO" id="GO:0009088">
    <property type="term" value="P:threonine biosynthetic process"/>
    <property type="evidence" value="ECO:0007669"/>
    <property type="project" value="TreeGrafter"/>
</dbReference>
<dbReference type="CDD" id="cd02315">
    <property type="entry name" value="ScASADH_like_N"/>
    <property type="match status" value="1"/>
</dbReference>
<evidence type="ECO:0000259" key="5">
    <source>
        <dbReference type="SMART" id="SM00859"/>
    </source>
</evidence>
<dbReference type="GO" id="GO:0004073">
    <property type="term" value="F:aspartate-semialdehyde dehydrogenase activity"/>
    <property type="evidence" value="ECO:0007669"/>
    <property type="project" value="UniProtKB-ARBA"/>
</dbReference>
<dbReference type="GO" id="GO:0046983">
    <property type="term" value="F:protein dimerization activity"/>
    <property type="evidence" value="ECO:0007669"/>
    <property type="project" value="InterPro"/>
</dbReference>
<dbReference type="Proteomes" id="UP000178700">
    <property type="component" value="Unassembled WGS sequence"/>
</dbReference>
<evidence type="ECO:0000256" key="1">
    <source>
        <dbReference type="ARBA" id="ARBA00010584"/>
    </source>
</evidence>
<dbReference type="CDD" id="cd18130">
    <property type="entry name" value="ASADH_C_arch_fung_like"/>
    <property type="match status" value="1"/>
</dbReference>
<protein>
    <submittedName>
        <fullName evidence="6">Aspartate-semialdehyde dehydrogenase</fullName>
    </submittedName>
</protein>
<dbReference type="EMBL" id="MFTJ01000012">
    <property type="protein sequence ID" value="OGI66381.1"/>
    <property type="molecule type" value="Genomic_DNA"/>
</dbReference>
<feature type="domain" description="Semialdehyde dehydrogenase NAD-binding" evidence="5">
    <location>
        <begin position="11"/>
        <end position="126"/>
    </location>
</feature>
<dbReference type="AlphaFoldDB" id="A0A1F6V9R7"/>
<dbReference type="NCBIfam" id="TIGR00978">
    <property type="entry name" value="asd_EA"/>
    <property type="match status" value="1"/>
</dbReference>
<dbReference type="PANTHER" id="PTHR46718:SF1">
    <property type="entry name" value="ASPARTATE-SEMIALDEHYDE DEHYDROGENASE"/>
    <property type="match status" value="1"/>
</dbReference>
<evidence type="ECO:0000313" key="7">
    <source>
        <dbReference type="Proteomes" id="UP000178700"/>
    </source>
</evidence>
<dbReference type="InterPro" id="IPR005676">
    <property type="entry name" value="Asp_semi-ald_DH_pep-lack"/>
</dbReference>
<evidence type="ECO:0000313" key="6">
    <source>
        <dbReference type="EMBL" id="OGI66381.1"/>
    </source>
</evidence>
<keyword evidence="3" id="KW-0560">Oxidoreductase</keyword>
<dbReference type="InterPro" id="IPR051823">
    <property type="entry name" value="ASADH-related"/>
</dbReference>
<proteinExistence type="inferred from homology"/>
<dbReference type="SUPFAM" id="SSF51735">
    <property type="entry name" value="NAD(P)-binding Rossmann-fold domains"/>
    <property type="match status" value="1"/>
</dbReference>
<dbReference type="GO" id="GO:0050661">
    <property type="term" value="F:NADP binding"/>
    <property type="evidence" value="ECO:0007669"/>
    <property type="project" value="InterPro"/>
</dbReference>